<proteinExistence type="predicted"/>
<evidence type="ECO:0000256" key="1">
    <source>
        <dbReference type="SAM" id="MobiDB-lite"/>
    </source>
</evidence>
<feature type="non-terminal residue" evidence="2">
    <location>
        <position position="59"/>
    </location>
</feature>
<gene>
    <name evidence="2" type="ORF">S12H4_08397</name>
</gene>
<feature type="region of interest" description="Disordered" evidence="1">
    <location>
        <begin position="40"/>
        <end position="59"/>
    </location>
</feature>
<protein>
    <submittedName>
        <fullName evidence="2">Uncharacterized protein</fullName>
    </submittedName>
</protein>
<organism evidence="2">
    <name type="scientific">marine sediment metagenome</name>
    <dbReference type="NCBI Taxonomy" id="412755"/>
    <lineage>
        <taxon>unclassified sequences</taxon>
        <taxon>metagenomes</taxon>
        <taxon>ecological metagenomes</taxon>
    </lineage>
</organism>
<reference evidence="2" key="1">
    <citation type="journal article" date="2014" name="Front. Microbiol.">
        <title>High frequency of phylogenetically diverse reductive dehalogenase-homologous genes in deep subseafloor sedimentary metagenomes.</title>
        <authorList>
            <person name="Kawai M."/>
            <person name="Futagami T."/>
            <person name="Toyoda A."/>
            <person name="Takaki Y."/>
            <person name="Nishi S."/>
            <person name="Hori S."/>
            <person name="Arai W."/>
            <person name="Tsubouchi T."/>
            <person name="Morono Y."/>
            <person name="Uchiyama I."/>
            <person name="Ito T."/>
            <person name="Fujiyama A."/>
            <person name="Inagaki F."/>
            <person name="Takami H."/>
        </authorList>
    </citation>
    <scope>NUCLEOTIDE SEQUENCE</scope>
    <source>
        <strain evidence="2">Expedition CK06-06</strain>
    </source>
</reference>
<dbReference type="AlphaFoldDB" id="X1RDB9"/>
<feature type="compositionally biased region" description="Basic and acidic residues" evidence="1">
    <location>
        <begin position="50"/>
        <end position="59"/>
    </location>
</feature>
<dbReference type="EMBL" id="BARW01003241">
    <property type="protein sequence ID" value="GAI64976.1"/>
    <property type="molecule type" value="Genomic_DNA"/>
</dbReference>
<name>X1RDB9_9ZZZZ</name>
<evidence type="ECO:0000313" key="2">
    <source>
        <dbReference type="EMBL" id="GAI64976.1"/>
    </source>
</evidence>
<comment type="caution">
    <text evidence="2">The sequence shown here is derived from an EMBL/GenBank/DDBJ whole genome shotgun (WGS) entry which is preliminary data.</text>
</comment>
<sequence>MATRKLLAFDTEISKPILDMRRWRRERPLGISCGTTFTSANNMRSWHGGEQPDGRLREQ</sequence>
<accession>X1RDB9</accession>